<keyword evidence="3" id="KW-0647">Proteasome</keyword>
<proteinExistence type="inferred from homology"/>
<dbReference type="PANTHER" id="PTHR42307">
    <property type="entry name" value="PUP DEAMIDASE/DEPUPYLASE"/>
    <property type="match status" value="1"/>
</dbReference>
<dbReference type="EMBL" id="JAATJL010000001">
    <property type="protein sequence ID" value="NJC22363.1"/>
    <property type="molecule type" value="Genomic_DNA"/>
</dbReference>
<reference evidence="3 4" key="1">
    <citation type="submission" date="2020-03" db="EMBL/GenBank/DDBJ databases">
        <title>Sequencing the genomes of 1000 actinobacteria strains.</title>
        <authorList>
            <person name="Klenk H.-P."/>
        </authorList>
    </citation>
    <scope>NUCLEOTIDE SEQUENCE [LARGE SCALE GENOMIC DNA]</scope>
    <source>
        <strain evidence="3 4">DSM 16403</strain>
    </source>
</reference>
<dbReference type="GO" id="GO:0000502">
    <property type="term" value="C:proteasome complex"/>
    <property type="evidence" value="ECO:0007669"/>
    <property type="project" value="UniProtKB-KW"/>
</dbReference>
<accession>A0A846RGU3</accession>
<dbReference type="GO" id="GO:0016874">
    <property type="term" value="F:ligase activity"/>
    <property type="evidence" value="ECO:0007669"/>
    <property type="project" value="UniProtKB-KW"/>
</dbReference>
<dbReference type="InterPro" id="IPR022366">
    <property type="entry name" value="Pup_deamidase"/>
</dbReference>
<evidence type="ECO:0000256" key="2">
    <source>
        <dbReference type="PIRSR" id="PIRSR018077-1"/>
    </source>
</evidence>
<dbReference type="GO" id="GO:0016811">
    <property type="term" value="F:hydrolase activity, acting on carbon-nitrogen (but not peptide) bonds, in linear amides"/>
    <property type="evidence" value="ECO:0007669"/>
    <property type="project" value="InterPro"/>
</dbReference>
<dbReference type="AlphaFoldDB" id="A0A846RGU3"/>
<protein>
    <submittedName>
        <fullName evidence="3">Proteasome accessory factor A</fullName>
        <ecNumber evidence="3">6.3.2.-</ecNumber>
    </submittedName>
</protein>
<dbReference type="PIRSF" id="PIRSF018077">
    <property type="entry name" value="UCP018077"/>
    <property type="match status" value="1"/>
</dbReference>
<comment type="similarity">
    <text evidence="1">Belongs to the Pup ligase/Pup deamidase family. Pup deamidase subfamily.</text>
</comment>
<dbReference type="EC" id="6.3.2.-" evidence="3"/>
<keyword evidence="4" id="KW-1185">Reference proteome</keyword>
<keyword evidence="3" id="KW-0436">Ligase</keyword>
<dbReference type="InterPro" id="IPR004347">
    <property type="entry name" value="Pup_ligase/deamidase"/>
</dbReference>
<dbReference type="GO" id="GO:0005524">
    <property type="term" value="F:ATP binding"/>
    <property type="evidence" value="ECO:0007669"/>
    <property type="project" value="TreeGrafter"/>
</dbReference>
<gene>
    <name evidence="3" type="ORF">BJ994_001439</name>
</gene>
<evidence type="ECO:0000313" key="3">
    <source>
        <dbReference type="EMBL" id="NJC22363.1"/>
    </source>
</evidence>
<dbReference type="Pfam" id="PF03136">
    <property type="entry name" value="Pup_ligase"/>
    <property type="match status" value="1"/>
</dbReference>
<dbReference type="Proteomes" id="UP000547458">
    <property type="component" value="Unassembled WGS sequence"/>
</dbReference>
<dbReference type="GO" id="GO:0008233">
    <property type="term" value="F:peptidase activity"/>
    <property type="evidence" value="ECO:0007669"/>
    <property type="project" value="InterPro"/>
</dbReference>
<feature type="active site" description="Proton acceptor" evidence="2">
    <location>
        <position position="138"/>
    </location>
</feature>
<evidence type="ECO:0000313" key="4">
    <source>
        <dbReference type="Proteomes" id="UP000547458"/>
    </source>
</evidence>
<dbReference type="GO" id="GO:0019941">
    <property type="term" value="P:modification-dependent protein catabolic process"/>
    <property type="evidence" value="ECO:0007669"/>
    <property type="project" value="InterPro"/>
</dbReference>
<evidence type="ECO:0000256" key="1">
    <source>
        <dbReference type="ARBA" id="ARBA00009114"/>
    </source>
</evidence>
<organism evidence="3 4">
    <name type="scientific">Arthrobacter pigmenti</name>
    <dbReference type="NCBI Taxonomy" id="271432"/>
    <lineage>
        <taxon>Bacteria</taxon>
        <taxon>Bacillati</taxon>
        <taxon>Actinomycetota</taxon>
        <taxon>Actinomycetes</taxon>
        <taxon>Micrococcales</taxon>
        <taxon>Micrococcaceae</taxon>
        <taxon>Arthrobacter</taxon>
    </lineage>
</organism>
<name>A0A846RGU3_9MICC</name>
<dbReference type="NCBIfam" id="TIGR03688">
    <property type="entry name" value="depupylase_Dop"/>
    <property type="match status" value="1"/>
</dbReference>
<dbReference type="PANTHER" id="PTHR42307:SF2">
    <property type="entry name" value="PUP DEAMIDASE_DEPUPYLASE"/>
    <property type="match status" value="1"/>
</dbReference>
<dbReference type="GO" id="GO:0070490">
    <property type="term" value="P:protein pupylation"/>
    <property type="evidence" value="ECO:0007669"/>
    <property type="project" value="TreeGrafter"/>
</dbReference>
<sequence length="550" mass="60547">MTENSHAPSPARRDGTPLTVHRVMGTETEYGIIAPGVADANATVLSTQVVNAYAATLREGLGNLTGTRWDYTDEAPLSDARGWQMGRLAADPSQLTDEAPVLSAEQIALVDQGLSDPSEDATVLMNLVLGNGARLYVDHAHPEYSSPEVTSPLDAVRWDRAGDVVVQRAMQRIASTPGFSPVNLYKNNTDSKSVSYGSHENYLVPRAVPFNRIAAALIPFFVSRQVICGAGRVGIGALNQQPGFQLSQRADFFENEVGLETTVRRPIINTRDEPHAVAEKYRRLHVIIGDANLSEVSNYLKLGTTSLVLSLIEQELVPVPEVADPVRELQAVSHDPSLRHLIRLTDGRQVTAVDLQAIYFEAASKAVATQGSTDPQTADILQRWGTLLDVLRGDPMDGARQVDWIAKLKVLQAYRDRDALDWKDPRLALVDLQYADLRPGKGIYYRLAARGAMERLITDDDVVRAVSEPPRDTRAYFRGHCISRFPKEVVGASWDSIIFELPSQRRLQRIQTREPLRGTAELTEELFAGSRTAEEFVSRLQGGPEPSMAP</sequence>
<dbReference type="GO" id="GO:0010498">
    <property type="term" value="P:proteasomal protein catabolic process"/>
    <property type="evidence" value="ECO:0007669"/>
    <property type="project" value="InterPro"/>
</dbReference>
<comment type="caution">
    <text evidence="3">The sequence shown here is derived from an EMBL/GenBank/DDBJ whole genome shotgun (WGS) entry which is preliminary data.</text>
</comment>